<reference evidence="1 2" key="1">
    <citation type="submission" date="2019-03" db="EMBL/GenBank/DDBJ databases">
        <title>Genomic Encyclopedia of Archaeal and Bacterial Type Strains, Phase II (KMG-II): from individual species to whole genera.</title>
        <authorList>
            <person name="Goeker M."/>
        </authorList>
    </citation>
    <scope>NUCLEOTIDE SEQUENCE [LARGE SCALE GENOMIC DNA]</scope>
    <source>
        <strain evidence="1 2">RL-C</strain>
    </source>
</reference>
<dbReference type="EMBL" id="SLWB01000015">
    <property type="protein sequence ID" value="TCN63715.1"/>
    <property type="molecule type" value="Genomic_DNA"/>
</dbReference>
<name>A0A4R2E7L1_9BACT</name>
<dbReference type="RefSeq" id="WP_131840153.1">
    <property type="nucleotide sequence ID" value="NZ_SLWB01000015.1"/>
</dbReference>
<evidence type="ECO:0000313" key="1">
    <source>
        <dbReference type="EMBL" id="TCN63715.1"/>
    </source>
</evidence>
<dbReference type="Proteomes" id="UP000294830">
    <property type="component" value="Unassembled WGS sequence"/>
</dbReference>
<keyword evidence="2" id="KW-1185">Reference proteome</keyword>
<organism evidence="1 2">
    <name type="scientific">Acetobacteroides hydrogenigenes</name>
    <dbReference type="NCBI Taxonomy" id="979970"/>
    <lineage>
        <taxon>Bacteria</taxon>
        <taxon>Pseudomonadati</taxon>
        <taxon>Bacteroidota</taxon>
        <taxon>Bacteroidia</taxon>
        <taxon>Bacteroidales</taxon>
        <taxon>Rikenellaceae</taxon>
        <taxon>Acetobacteroides</taxon>
    </lineage>
</organism>
<comment type="caution">
    <text evidence="1">The sequence shown here is derived from an EMBL/GenBank/DDBJ whole genome shotgun (WGS) entry which is preliminary data.</text>
</comment>
<evidence type="ECO:0000313" key="2">
    <source>
        <dbReference type="Proteomes" id="UP000294830"/>
    </source>
</evidence>
<sequence>MSKKRELQEYKDGIFKEHILRLVEAKREALGENVSKKEIAMLIAKDLGLEDYMPLYKVIYSLDKE</sequence>
<accession>A0A4R2E7L1</accession>
<protein>
    <submittedName>
        <fullName evidence="1">Uncharacterized protein</fullName>
    </submittedName>
</protein>
<dbReference type="AlphaFoldDB" id="A0A4R2E7L1"/>
<gene>
    <name evidence="1" type="ORF">CLV25_11565</name>
</gene>
<proteinExistence type="predicted"/>